<sequence length="359" mass="39366">MRNLLKIVLLLTILIIVGSGAFAIYSVFWGFRDATVPNLEGMKVADAASLVEGMGIKLRIDKVDSVRPEGTIVEQWPKAGTMVKKGQIVILKVSRGGERLPLPDVRGMEYGQCVALLKEKGFVVGDIVRVHSEERPAGVVIAQSPAAPALVAQGRPIDLMVSLGPARVDGKVKVPNVLDRSEKVARQILGQSGLRVKEVKYRYTQLTPSGMVMDMSPRPGEEVSEGSPVVLVVATAKKPETKEDKVVSKEDQEEAQKAEKDTAESKPKETEKKDESPKTVDEQPPSQEPTKVAKIRYQVPPLARSMELKIELIDEKGVRTILKREVSSGEYISIDAPFVGDAAVTIYLGGQFVWQDRYR</sequence>
<dbReference type="Gene3D" id="3.30.10.20">
    <property type="match status" value="3"/>
</dbReference>
<feature type="region of interest" description="Disordered" evidence="1">
    <location>
        <begin position="240"/>
        <end position="293"/>
    </location>
</feature>
<proteinExistence type="predicted"/>
<dbReference type="CDD" id="cd06577">
    <property type="entry name" value="PASTA_pknB"/>
    <property type="match status" value="3"/>
</dbReference>
<name>G7V9M9_THELD</name>
<evidence type="ECO:0000259" key="2">
    <source>
        <dbReference type="PROSITE" id="PS51178"/>
    </source>
</evidence>
<evidence type="ECO:0000256" key="1">
    <source>
        <dbReference type="SAM" id="MobiDB-lite"/>
    </source>
</evidence>
<evidence type="ECO:0000313" key="3">
    <source>
        <dbReference type="EMBL" id="AER66579.1"/>
    </source>
</evidence>
<evidence type="ECO:0000313" key="4">
    <source>
        <dbReference type="Proteomes" id="UP000005868"/>
    </source>
</evidence>
<dbReference type="Pfam" id="PF03793">
    <property type="entry name" value="PASTA"/>
    <property type="match status" value="3"/>
</dbReference>
<dbReference type="SMART" id="SM00740">
    <property type="entry name" value="PASTA"/>
    <property type="match status" value="3"/>
</dbReference>
<dbReference type="KEGG" id="tli:Tlie_0846"/>
<reference evidence="4" key="1">
    <citation type="submission" date="2011-10" db="EMBL/GenBank/DDBJ databases">
        <title>The complete genome of chromosome of Thermovirga lienii DSM 17291.</title>
        <authorList>
            <consortium name="US DOE Joint Genome Institute (JGI-PGF)"/>
            <person name="Lucas S."/>
            <person name="Copeland A."/>
            <person name="Lapidus A."/>
            <person name="Glavina del Rio T."/>
            <person name="Dalin E."/>
            <person name="Tice H."/>
            <person name="Bruce D."/>
            <person name="Goodwin L."/>
            <person name="Pitluck S."/>
            <person name="Peters L."/>
            <person name="Mikhailova N."/>
            <person name="Saunders E."/>
            <person name="Kyrpides N."/>
            <person name="Mavromatis K."/>
            <person name="Ivanova N."/>
            <person name="Last F.I."/>
            <person name="Brettin T."/>
            <person name="Detter J.C."/>
            <person name="Han C."/>
            <person name="Larimer F."/>
            <person name="Land M."/>
            <person name="Hauser L."/>
            <person name="Markowitz V."/>
            <person name="Cheng J.-F."/>
            <person name="Hugenholtz P."/>
            <person name="Woyke T."/>
            <person name="Wu D."/>
            <person name="Spring S."/>
            <person name="Schroeder M."/>
            <person name="Brambilla E.-M."/>
            <person name="Klenk H.-P."/>
            <person name="Eisen J.A."/>
        </authorList>
    </citation>
    <scope>NUCLEOTIDE SEQUENCE [LARGE SCALE GENOMIC DNA]</scope>
    <source>
        <strain evidence="4">ATCC BAA-1197 / DSM 17291 / Cas60314</strain>
    </source>
</reference>
<keyword evidence="4" id="KW-1185">Reference proteome</keyword>
<dbReference type="AlphaFoldDB" id="G7V9M9"/>
<feature type="domain" description="PASTA" evidence="2">
    <location>
        <begin position="30"/>
        <end position="95"/>
    </location>
</feature>
<reference evidence="3 4" key="2">
    <citation type="journal article" date="2012" name="Stand. Genomic Sci.">
        <title>Genome sequence of the moderately thermophilic, amino-acid-degrading and sulfur-reducing bacterium Thermovirga lienii type strain (Cas60314(T)).</title>
        <authorList>
            <person name="Goker M."/>
            <person name="Saunders E."/>
            <person name="Lapidus A."/>
            <person name="Nolan M."/>
            <person name="Lucas S."/>
            <person name="Hammon N."/>
            <person name="Deshpande S."/>
            <person name="Cheng J.F."/>
            <person name="Han C."/>
            <person name="Tapia R."/>
            <person name="Goodwin L.A."/>
            <person name="Pitluck S."/>
            <person name="Liolios K."/>
            <person name="Mavromatis K."/>
            <person name="Pagani I."/>
            <person name="Ivanova N."/>
            <person name="Mikhailova N."/>
            <person name="Pati A."/>
            <person name="Chen A."/>
            <person name="Palaniappan K."/>
            <person name="Land M."/>
            <person name="Chang Y.J."/>
            <person name="Jeffries C.D."/>
            <person name="Brambilla E.M."/>
            <person name="Rohde M."/>
            <person name="Spring S."/>
            <person name="Detter J.C."/>
            <person name="Woyke T."/>
            <person name="Bristow J."/>
            <person name="Eisen J.A."/>
            <person name="Markowitz V."/>
            <person name="Hugenholtz P."/>
            <person name="Kyrpides N.C."/>
            <person name="Klenk H.P."/>
        </authorList>
    </citation>
    <scope>NUCLEOTIDE SEQUENCE [LARGE SCALE GENOMIC DNA]</scope>
    <source>
        <strain evidence="4">ATCC BAA-1197 / DSM 17291 / Cas60314</strain>
    </source>
</reference>
<organism evidence="3 4">
    <name type="scientific">Thermovirga lienii (strain ATCC BAA-1197 / DSM 17291 / Cas60314)</name>
    <dbReference type="NCBI Taxonomy" id="580340"/>
    <lineage>
        <taxon>Bacteria</taxon>
        <taxon>Thermotogati</taxon>
        <taxon>Synergistota</taxon>
        <taxon>Synergistia</taxon>
        <taxon>Synergistales</taxon>
        <taxon>Thermovirgaceae</taxon>
        <taxon>Thermovirga</taxon>
    </lineage>
</organism>
<dbReference type="HOGENOM" id="CLU_743231_0_0_0"/>
<dbReference type="OrthoDB" id="2072at2"/>
<dbReference type="EMBL" id="CP003096">
    <property type="protein sequence ID" value="AER66579.1"/>
    <property type="molecule type" value="Genomic_DNA"/>
</dbReference>
<feature type="domain" description="PASTA" evidence="2">
    <location>
        <begin position="170"/>
        <end position="235"/>
    </location>
</feature>
<dbReference type="STRING" id="580340.Tlie_0846"/>
<dbReference type="InterPro" id="IPR005543">
    <property type="entry name" value="PASTA_dom"/>
</dbReference>
<feature type="domain" description="PASTA" evidence="2">
    <location>
        <begin position="96"/>
        <end position="163"/>
    </location>
</feature>
<dbReference type="PROSITE" id="PS51178">
    <property type="entry name" value="PASTA"/>
    <property type="match status" value="3"/>
</dbReference>
<gene>
    <name evidence="3" type="ordered locus">Tlie_0846</name>
</gene>
<dbReference type="Proteomes" id="UP000005868">
    <property type="component" value="Chromosome"/>
</dbReference>
<accession>G7V9M9</accession>
<dbReference type="eggNOG" id="COG2815">
    <property type="taxonomic scope" value="Bacteria"/>
</dbReference>
<dbReference type="SUPFAM" id="SSF54184">
    <property type="entry name" value="Penicillin-binding protein 2x (pbp-2x), c-terminal domain"/>
    <property type="match status" value="1"/>
</dbReference>
<protein>
    <submittedName>
        <fullName evidence="3">PASTA domain containing protein</fullName>
    </submittedName>
</protein>
<feature type="compositionally biased region" description="Basic and acidic residues" evidence="1">
    <location>
        <begin position="240"/>
        <end position="281"/>
    </location>
</feature>